<gene>
    <name evidence="1" type="ORF">AB205_0162080</name>
</gene>
<accession>A0A2G9Q8J8</accession>
<evidence type="ECO:0000313" key="2">
    <source>
        <dbReference type="Proteomes" id="UP000228934"/>
    </source>
</evidence>
<evidence type="ECO:0000313" key="1">
    <source>
        <dbReference type="EMBL" id="PIO11924.1"/>
    </source>
</evidence>
<dbReference type="EMBL" id="KZ060703">
    <property type="protein sequence ID" value="PIO11924.1"/>
    <property type="molecule type" value="Genomic_DNA"/>
</dbReference>
<name>A0A2G9Q8J8_AQUCT</name>
<protein>
    <submittedName>
        <fullName evidence="1">Uncharacterized protein</fullName>
    </submittedName>
</protein>
<organism evidence="1 2">
    <name type="scientific">Aquarana catesbeiana</name>
    <name type="common">American bullfrog</name>
    <name type="synonym">Rana catesbeiana</name>
    <dbReference type="NCBI Taxonomy" id="8400"/>
    <lineage>
        <taxon>Eukaryota</taxon>
        <taxon>Metazoa</taxon>
        <taxon>Chordata</taxon>
        <taxon>Craniata</taxon>
        <taxon>Vertebrata</taxon>
        <taxon>Euteleostomi</taxon>
        <taxon>Amphibia</taxon>
        <taxon>Batrachia</taxon>
        <taxon>Anura</taxon>
        <taxon>Neobatrachia</taxon>
        <taxon>Ranoidea</taxon>
        <taxon>Ranidae</taxon>
        <taxon>Aquarana</taxon>
    </lineage>
</organism>
<reference evidence="2" key="1">
    <citation type="journal article" date="2017" name="Nat. Commun.">
        <title>The North American bullfrog draft genome provides insight into hormonal regulation of long noncoding RNA.</title>
        <authorList>
            <person name="Hammond S.A."/>
            <person name="Warren R.L."/>
            <person name="Vandervalk B.P."/>
            <person name="Kucuk E."/>
            <person name="Khan H."/>
            <person name="Gibb E.A."/>
            <person name="Pandoh P."/>
            <person name="Kirk H."/>
            <person name="Zhao Y."/>
            <person name="Jones M."/>
            <person name="Mungall A.J."/>
            <person name="Coope R."/>
            <person name="Pleasance S."/>
            <person name="Moore R.A."/>
            <person name="Holt R.A."/>
            <person name="Round J.M."/>
            <person name="Ohora S."/>
            <person name="Walle B.V."/>
            <person name="Veldhoen N."/>
            <person name="Helbing C.C."/>
            <person name="Birol I."/>
        </authorList>
    </citation>
    <scope>NUCLEOTIDE SEQUENCE [LARGE SCALE GENOMIC DNA]</scope>
</reference>
<keyword evidence="2" id="KW-1185">Reference proteome</keyword>
<dbReference type="AlphaFoldDB" id="A0A2G9Q8J8"/>
<proteinExistence type="predicted"/>
<dbReference type="Proteomes" id="UP000228934">
    <property type="component" value="Unassembled WGS sequence"/>
</dbReference>
<sequence>MVQIVKKGSHLTTPDVLRPISFPETLTSQESTNAPQMTPFWKVDIPGYLVRGMKIVIVIAYFSHMECAYHK</sequence>